<evidence type="ECO:0000256" key="2">
    <source>
        <dbReference type="ARBA" id="ARBA00022840"/>
    </source>
</evidence>
<dbReference type="PANTHER" id="PTHR24220">
    <property type="entry name" value="IMPORT ATP-BINDING PROTEIN"/>
    <property type="match status" value="1"/>
</dbReference>
<reference evidence="5" key="1">
    <citation type="submission" date="2019-09" db="EMBL/GenBank/DDBJ databases">
        <title>Mumia zhuanghuii sp. nov. isolated from the intestinal contents of plateau pika (Ochotona curzoniae) in the Qinghai-Tibet plateau of China.</title>
        <authorList>
            <person name="Tian Z."/>
        </authorList>
    </citation>
    <scope>NUCLEOTIDE SEQUENCE [LARGE SCALE GENOMIC DNA]</scope>
    <source>
        <strain evidence="5">JCM 30598</strain>
    </source>
</reference>
<protein>
    <submittedName>
        <fullName evidence="4">ATP-binding cassette domain-containing protein</fullName>
    </submittedName>
</protein>
<dbReference type="Proteomes" id="UP000325827">
    <property type="component" value="Unassembled WGS sequence"/>
</dbReference>
<sequence length="263" mass="27580">MPNRPDDAVAIRCIDLSVARASARSGGSSRVVDGVSFDLLRAASLAVMGPTGAGKSSLAAVLAGADETGLAVVGGTAEVEGIAVRRPGRAHRTLTYVVGYMPQGAGARLPARLTVAEVIAEPITSRDRRVNARALAVRVATLLDELQLPLGASAKYPYELSAGMRQRVALARALVLQPRILIADEPFANLDVEVRQAARDAIIRRREAHAMSSLVVTNEPDVANDLSAAVLVIRGGHAIAYGSGPDDLLWTPSVAPEHRMMAS</sequence>
<dbReference type="GO" id="GO:0022857">
    <property type="term" value="F:transmembrane transporter activity"/>
    <property type="evidence" value="ECO:0007669"/>
    <property type="project" value="TreeGrafter"/>
</dbReference>
<evidence type="ECO:0000313" key="5">
    <source>
        <dbReference type="Proteomes" id="UP000325827"/>
    </source>
</evidence>
<dbReference type="GO" id="GO:0016887">
    <property type="term" value="F:ATP hydrolysis activity"/>
    <property type="evidence" value="ECO:0007669"/>
    <property type="project" value="InterPro"/>
</dbReference>
<dbReference type="SUPFAM" id="SSF52540">
    <property type="entry name" value="P-loop containing nucleoside triphosphate hydrolases"/>
    <property type="match status" value="1"/>
</dbReference>
<dbReference type="InterPro" id="IPR015854">
    <property type="entry name" value="ABC_transpr_LolD-like"/>
</dbReference>
<dbReference type="RefSeq" id="WP_150447257.1">
    <property type="nucleotide sequence ID" value="NZ_VYSA01000001.1"/>
</dbReference>
<comment type="caution">
    <text evidence="4">The sequence shown here is derived from an EMBL/GenBank/DDBJ whole genome shotgun (WGS) entry which is preliminary data.</text>
</comment>
<name>A0A5J5J3D3_9MICO</name>
<dbReference type="EMBL" id="VYSA01000001">
    <property type="protein sequence ID" value="KAA9110482.1"/>
    <property type="molecule type" value="Genomic_DNA"/>
</dbReference>
<dbReference type="AlphaFoldDB" id="A0A5J5J3D3"/>
<evidence type="ECO:0000259" key="3">
    <source>
        <dbReference type="PROSITE" id="PS50893"/>
    </source>
</evidence>
<keyword evidence="2 4" id="KW-0067">ATP-binding</keyword>
<dbReference type="Pfam" id="PF00005">
    <property type="entry name" value="ABC_tran"/>
    <property type="match status" value="1"/>
</dbReference>
<accession>A0A5J5J3D3</accession>
<dbReference type="InterPro" id="IPR017871">
    <property type="entry name" value="ABC_transporter-like_CS"/>
</dbReference>
<keyword evidence="1" id="KW-0547">Nucleotide-binding</keyword>
<dbReference type="Gene3D" id="3.40.50.300">
    <property type="entry name" value="P-loop containing nucleotide triphosphate hydrolases"/>
    <property type="match status" value="1"/>
</dbReference>
<feature type="domain" description="ABC transporter" evidence="3">
    <location>
        <begin position="11"/>
        <end position="260"/>
    </location>
</feature>
<dbReference type="OrthoDB" id="5113678at2"/>
<organism evidence="4 5">
    <name type="scientific">Microbacterium rhizomatis</name>
    <dbReference type="NCBI Taxonomy" id="1631477"/>
    <lineage>
        <taxon>Bacteria</taxon>
        <taxon>Bacillati</taxon>
        <taxon>Actinomycetota</taxon>
        <taxon>Actinomycetes</taxon>
        <taxon>Micrococcales</taxon>
        <taxon>Microbacteriaceae</taxon>
        <taxon>Microbacterium</taxon>
    </lineage>
</organism>
<proteinExistence type="predicted"/>
<dbReference type="InterPro" id="IPR003593">
    <property type="entry name" value="AAA+_ATPase"/>
</dbReference>
<evidence type="ECO:0000313" key="4">
    <source>
        <dbReference type="EMBL" id="KAA9110482.1"/>
    </source>
</evidence>
<gene>
    <name evidence="4" type="ORF">F6B43_01995</name>
</gene>
<dbReference type="PROSITE" id="PS50893">
    <property type="entry name" value="ABC_TRANSPORTER_2"/>
    <property type="match status" value="1"/>
</dbReference>
<keyword evidence="5" id="KW-1185">Reference proteome</keyword>
<dbReference type="InterPro" id="IPR003439">
    <property type="entry name" value="ABC_transporter-like_ATP-bd"/>
</dbReference>
<dbReference type="PANTHER" id="PTHR24220:SF676">
    <property type="entry name" value="OLIGOPEPTIDE TRANSPORT ATP-BINDING PROTEIN AMIE"/>
    <property type="match status" value="1"/>
</dbReference>
<dbReference type="SMART" id="SM00382">
    <property type="entry name" value="AAA"/>
    <property type="match status" value="1"/>
</dbReference>
<evidence type="ECO:0000256" key="1">
    <source>
        <dbReference type="ARBA" id="ARBA00022741"/>
    </source>
</evidence>
<dbReference type="GO" id="GO:0005524">
    <property type="term" value="F:ATP binding"/>
    <property type="evidence" value="ECO:0007669"/>
    <property type="project" value="UniProtKB-KW"/>
</dbReference>
<dbReference type="InterPro" id="IPR027417">
    <property type="entry name" value="P-loop_NTPase"/>
</dbReference>
<dbReference type="GO" id="GO:0005886">
    <property type="term" value="C:plasma membrane"/>
    <property type="evidence" value="ECO:0007669"/>
    <property type="project" value="TreeGrafter"/>
</dbReference>
<dbReference type="PROSITE" id="PS00211">
    <property type="entry name" value="ABC_TRANSPORTER_1"/>
    <property type="match status" value="1"/>
</dbReference>